<organism evidence="3 4">
    <name type="scientific">Aminithiophilus ramosus</name>
    <dbReference type="NCBI Taxonomy" id="3029084"/>
    <lineage>
        <taxon>Bacteria</taxon>
        <taxon>Thermotogati</taxon>
        <taxon>Synergistota</taxon>
        <taxon>Synergistia</taxon>
        <taxon>Synergistales</taxon>
        <taxon>Aminithiophilaceae</taxon>
        <taxon>Aminithiophilus</taxon>
    </lineage>
</organism>
<feature type="transmembrane region" description="Helical" evidence="2">
    <location>
        <begin position="245"/>
        <end position="273"/>
    </location>
</feature>
<dbReference type="PANTHER" id="PTHR41771">
    <property type="entry name" value="MEMBRANE PROTEIN-RELATED"/>
    <property type="match status" value="1"/>
</dbReference>
<keyword evidence="4" id="KW-1185">Reference proteome</keyword>
<dbReference type="InterPro" id="IPR012507">
    <property type="entry name" value="YibE_F"/>
</dbReference>
<dbReference type="Proteomes" id="UP000671879">
    <property type="component" value="Chromosome"/>
</dbReference>
<dbReference type="EMBL" id="CP072943">
    <property type="protein sequence ID" value="QTX31789.1"/>
    <property type="molecule type" value="Genomic_DNA"/>
</dbReference>
<dbReference type="PANTHER" id="PTHR41771:SF1">
    <property type="entry name" value="MEMBRANE PROTEIN"/>
    <property type="match status" value="1"/>
</dbReference>
<accession>A0A9Q7AEE0</accession>
<evidence type="ECO:0000256" key="2">
    <source>
        <dbReference type="SAM" id="Phobius"/>
    </source>
</evidence>
<feature type="transmembrane region" description="Helical" evidence="2">
    <location>
        <begin position="294"/>
        <end position="321"/>
    </location>
</feature>
<reference evidence="4" key="1">
    <citation type="submission" date="2021-04" db="EMBL/GenBank/DDBJ databases">
        <title>A novel Synergistetes isolate from a pyrite-forming mixed culture.</title>
        <authorList>
            <person name="Bunk B."/>
            <person name="Sproer C."/>
            <person name="Spring S."/>
            <person name="Pester M."/>
        </authorList>
    </citation>
    <scope>NUCLEOTIDE SEQUENCE [LARGE SCALE GENOMIC DNA]</scope>
    <source>
        <strain evidence="4">J.5.4.2-T.3.5.2</strain>
    </source>
</reference>
<protein>
    <submittedName>
        <fullName evidence="3">YibE/F family protein</fullName>
    </submittedName>
</protein>
<keyword evidence="2" id="KW-0812">Transmembrane</keyword>
<feature type="transmembrane region" description="Helical" evidence="2">
    <location>
        <begin position="172"/>
        <end position="191"/>
    </location>
</feature>
<dbReference type="Pfam" id="PF07907">
    <property type="entry name" value="YibE_F"/>
    <property type="match status" value="1"/>
</dbReference>
<gene>
    <name evidence="3" type="ORF">KAR29_10645</name>
</gene>
<feature type="transmembrane region" description="Helical" evidence="2">
    <location>
        <begin position="124"/>
        <end position="141"/>
    </location>
</feature>
<sequence length="394" mass="42279">MTSKRRDHVLTAAFFLLTLLLLALPSWRAGEDGSERVKVLILSVDDSTMRQFGIVRTGDQGLRVRILGGSHRGEEVDAVNHLMGRLELDKVFLPGDRALAVVDGKGLGEIAKVNVLDHYRLDDQALLLGLFCALLLLFGGWTGARALLSFFFTALMIWKVLLPGFLRGWDPVVSSLTVVLILTAAIVFLVGGLSRKGLAAFLGSALGILCTCGLSLAFGGAFRIHGAVKPFSETLLYSGYPHLNLTAIFLGGIFLASSGAVMDLSMDIAGALWELSEKRRDLSRRELFRSGLTIGRAVVGTMTTTLMLAYTGSYSSLLLVFIAQGIPLANVLNMQYVSAEILHTLVGSFGLVTVAPFTAAVSAFLFAPKAAREKASRPVLDEAGPRRERPSAAA</sequence>
<evidence type="ECO:0000256" key="1">
    <source>
        <dbReference type="SAM" id="MobiDB-lite"/>
    </source>
</evidence>
<keyword evidence="2" id="KW-0472">Membrane</keyword>
<dbReference type="RefSeq" id="WP_274372973.1">
    <property type="nucleotide sequence ID" value="NZ_CP072943.1"/>
</dbReference>
<feature type="transmembrane region" description="Helical" evidence="2">
    <location>
        <begin position="198"/>
        <end position="225"/>
    </location>
</feature>
<evidence type="ECO:0000313" key="3">
    <source>
        <dbReference type="EMBL" id="QTX31789.1"/>
    </source>
</evidence>
<dbReference type="AlphaFoldDB" id="A0A9Q7AEE0"/>
<name>A0A9Q7AEE0_9BACT</name>
<feature type="transmembrane region" description="Helical" evidence="2">
    <location>
        <begin position="341"/>
        <end position="367"/>
    </location>
</feature>
<proteinExistence type="predicted"/>
<dbReference type="KEGG" id="aram:KAR29_10645"/>
<feature type="region of interest" description="Disordered" evidence="1">
    <location>
        <begin position="372"/>
        <end position="394"/>
    </location>
</feature>
<keyword evidence="2" id="KW-1133">Transmembrane helix</keyword>
<evidence type="ECO:0000313" key="4">
    <source>
        <dbReference type="Proteomes" id="UP000671879"/>
    </source>
</evidence>